<dbReference type="Proteomes" id="UP001178148">
    <property type="component" value="Unassembled WGS sequence"/>
</dbReference>
<organism evidence="1 2">
    <name type="scientific">Candidatus Endonucleibacter bathymodioli</name>
    <dbReference type="NCBI Taxonomy" id="539814"/>
    <lineage>
        <taxon>Bacteria</taxon>
        <taxon>Pseudomonadati</taxon>
        <taxon>Pseudomonadota</taxon>
        <taxon>Gammaproteobacteria</taxon>
        <taxon>Oceanospirillales</taxon>
        <taxon>Endozoicomonadaceae</taxon>
        <taxon>Candidatus Endonucleibacter</taxon>
    </lineage>
</organism>
<gene>
    <name evidence="1" type="ORF">QS748_09145</name>
</gene>
<protein>
    <submittedName>
        <fullName evidence="1">Uncharacterized protein</fullName>
    </submittedName>
</protein>
<proteinExistence type="predicted"/>
<comment type="caution">
    <text evidence="1">The sequence shown here is derived from an EMBL/GenBank/DDBJ whole genome shotgun (WGS) entry which is preliminary data.</text>
</comment>
<dbReference type="EMBL" id="JASXSV010000012">
    <property type="protein sequence ID" value="MDP0589332.1"/>
    <property type="molecule type" value="Genomic_DNA"/>
</dbReference>
<dbReference type="AlphaFoldDB" id="A0AA90SDH4"/>
<name>A0AA90SDH4_9GAMM</name>
<sequence>MEYSEEFPHISWPVEKDDARKSMLRKATDWEYENEFRIVLPGVYNTHLEIKPESVTGVIFGCNIEDKAKKAINNLLLERKNKGLPDIQRYKAKKHDNKYKICIYNSSNEEMKFADSVTDPDDIL</sequence>
<evidence type="ECO:0000313" key="2">
    <source>
        <dbReference type="Proteomes" id="UP001178148"/>
    </source>
</evidence>
<keyword evidence="2" id="KW-1185">Reference proteome</keyword>
<evidence type="ECO:0000313" key="1">
    <source>
        <dbReference type="EMBL" id="MDP0589332.1"/>
    </source>
</evidence>
<accession>A0AA90SDH4</accession>
<reference evidence="1 2" key="1">
    <citation type="journal article" date="2023" name="bioRxiv">
        <title>An intranuclear bacterial parasite of deep-sea mussels expresses apoptosis inhibitors acquired from its host.</title>
        <authorList>
            <person name="Gonzalez Porras M.A."/>
            <person name="Assie A."/>
            <person name="Tietjen M."/>
            <person name="Violette M."/>
            <person name="Kleiner M."/>
            <person name="Gruber-Vodicka H."/>
            <person name="Dubilier N."/>
            <person name="Leisch N."/>
        </authorList>
    </citation>
    <scope>NUCLEOTIDE SEQUENCE [LARGE SCALE GENOMIC DNA]</scope>
    <source>
        <strain evidence="1">IAP13</strain>
    </source>
</reference>